<dbReference type="STRING" id="696762.PFRI_01110"/>
<dbReference type="RefSeq" id="WP_072628824.1">
    <property type="nucleotide sequence ID" value="NZ_MLCB01000010.1"/>
</dbReference>
<feature type="compositionally biased region" description="Basic residues" evidence="1">
    <location>
        <begin position="79"/>
        <end position="93"/>
    </location>
</feature>
<feature type="region of interest" description="Disordered" evidence="1">
    <location>
        <begin position="74"/>
        <end position="93"/>
    </location>
</feature>
<accession>A0A1L9P229</accession>
<reference evidence="2 3" key="1">
    <citation type="submission" date="2016-10" db="EMBL/GenBank/DDBJ databases">
        <title>Genome sequence of Planktotalea frisia SH6-1.</title>
        <authorList>
            <person name="Poehlein A."/>
            <person name="Bakenhus I."/>
            <person name="Voget S."/>
            <person name="Brinkhoff T."/>
            <person name="Simon M."/>
        </authorList>
    </citation>
    <scope>NUCLEOTIDE SEQUENCE [LARGE SCALE GENOMIC DNA]</scope>
    <source>
        <strain evidence="2 3">SH6-1</strain>
    </source>
</reference>
<organism evidence="2 3">
    <name type="scientific">Planktotalea frisia</name>
    <dbReference type="NCBI Taxonomy" id="696762"/>
    <lineage>
        <taxon>Bacteria</taxon>
        <taxon>Pseudomonadati</taxon>
        <taxon>Pseudomonadota</taxon>
        <taxon>Alphaproteobacteria</taxon>
        <taxon>Rhodobacterales</taxon>
        <taxon>Paracoccaceae</taxon>
        <taxon>Planktotalea</taxon>
    </lineage>
</organism>
<proteinExistence type="predicted"/>
<gene>
    <name evidence="2" type="ORF">PFRI_01110</name>
</gene>
<protein>
    <submittedName>
        <fullName evidence="2">Uncharacterized protein</fullName>
    </submittedName>
</protein>
<sequence>MTAQQIFKALQDVDGTAHAHVQAAKAGFLEWAMTLPKGANTCMEAQRALPFFSDFSHTAVAAKLFVGYLRDASQPLPVPKRRGGAAGKRRVLH</sequence>
<dbReference type="AlphaFoldDB" id="A0A1L9P229"/>
<name>A0A1L9P229_9RHOB</name>
<evidence type="ECO:0000256" key="1">
    <source>
        <dbReference type="SAM" id="MobiDB-lite"/>
    </source>
</evidence>
<comment type="caution">
    <text evidence="2">The sequence shown here is derived from an EMBL/GenBank/DDBJ whole genome shotgun (WGS) entry which is preliminary data.</text>
</comment>
<dbReference type="EMBL" id="MLCB01000010">
    <property type="protein sequence ID" value="OJI95599.1"/>
    <property type="molecule type" value="Genomic_DNA"/>
</dbReference>
<dbReference type="OrthoDB" id="7874372at2"/>
<dbReference type="Proteomes" id="UP000184514">
    <property type="component" value="Unassembled WGS sequence"/>
</dbReference>
<evidence type="ECO:0000313" key="3">
    <source>
        <dbReference type="Proteomes" id="UP000184514"/>
    </source>
</evidence>
<keyword evidence="3" id="KW-1185">Reference proteome</keyword>
<evidence type="ECO:0000313" key="2">
    <source>
        <dbReference type="EMBL" id="OJI95599.1"/>
    </source>
</evidence>